<keyword evidence="3" id="KW-0967">Endosome</keyword>
<proteinExistence type="predicted"/>
<dbReference type="GO" id="GO:0015031">
    <property type="term" value="P:protein transport"/>
    <property type="evidence" value="ECO:0007669"/>
    <property type="project" value="UniProtKB-KW"/>
</dbReference>
<evidence type="ECO:0000313" key="9">
    <source>
        <dbReference type="Proteomes" id="UP000694388"/>
    </source>
</evidence>
<evidence type="ECO:0000256" key="4">
    <source>
        <dbReference type="ARBA" id="ARBA00022927"/>
    </source>
</evidence>
<sequence length="357" mass="41158">MIVFFNLKCLSITFLLLSFIVIRVAKLFDSPESKPILHNKIINFDNDMSIIHEHCKLMSKQEKDMEKKYCTVSAKIWCWRKKMFAKLLEEQMHIYQCPVYKIIFKTEREFVCKYVHIVEISPVLLQLYTIALLRTGECAETYVPVERRFSQLVSLHKTLRRRFPDLPVSLPSRLCLSVLTSTRREQRGQEIEAYLERLAALPSVRCAREFQDFFYHPELVRAHECIRGGAYKEAATILSPTLCLQRRLSWDWLDLQRGALTLAAISVCQFDLGNQHAALRACLEAIDLLEPEGCNSTTVDTPPLLLPLTDMARRLSVILGNGDTSFANSLLKRLKGHQVKPGHVPSLKEYIVTQYLE</sequence>
<dbReference type="SUPFAM" id="SSF64268">
    <property type="entry name" value="PX domain"/>
    <property type="match status" value="1"/>
</dbReference>
<dbReference type="InterPro" id="IPR036871">
    <property type="entry name" value="PX_dom_sf"/>
</dbReference>
<dbReference type="InterPro" id="IPR039937">
    <property type="entry name" value="SNX20/SNX21"/>
</dbReference>
<feature type="domain" description="PX" evidence="7">
    <location>
        <begin position="106"/>
        <end position="221"/>
    </location>
</feature>
<protein>
    <recommendedName>
        <fullName evidence="7">PX domain-containing protein</fullName>
    </recommendedName>
</protein>
<reference evidence="8" key="1">
    <citation type="submission" date="2025-08" db="UniProtKB">
        <authorList>
            <consortium name="Ensembl"/>
        </authorList>
    </citation>
    <scope>IDENTIFICATION</scope>
</reference>
<dbReference type="GeneTree" id="ENSGT00530000063759"/>
<name>A0A8C4NNQ6_EPTBU</name>
<accession>A0A8C4NNQ6</accession>
<evidence type="ECO:0000313" key="8">
    <source>
        <dbReference type="Ensembl" id="ENSEBUP00000006689.1"/>
    </source>
</evidence>
<dbReference type="GO" id="GO:1901981">
    <property type="term" value="F:phosphatidylinositol phosphate binding"/>
    <property type="evidence" value="ECO:0007669"/>
    <property type="project" value="TreeGrafter"/>
</dbReference>
<dbReference type="InterPro" id="IPR001683">
    <property type="entry name" value="PX_dom"/>
</dbReference>
<comment type="subcellular location">
    <subcellularLocation>
        <location evidence="1">Early endosome membrane</location>
        <topology evidence="1">Peripheral membrane protein</topology>
        <orientation evidence="1">Cytoplasmic side</orientation>
    </subcellularLocation>
</comment>
<evidence type="ECO:0000259" key="7">
    <source>
        <dbReference type="PROSITE" id="PS50195"/>
    </source>
</evidence>
<keyword evidence="2" id="KW-0813">Transport</keyword>
<keyword evidence="5" id="KW-0446">Lipid-binding</keyword>
<evidence type="ECO:0000256" key="5">
    <source>
        <dbReference type="ARBA" id="ARBA00023121"/>
    </source>
</evidence>
<keyword evidence="4" id="KW-0653">Protein transport</keyword>
<keyword evidence="9" id="KW-1185">Reference proteome</keyword>
<dbReference type="PANTHER" id="PTHR20939:SF11">
    <property type="entry name" value="LD12265P"/>
    <property type="match status" value="1"/>
</dbReference>
<dbReference type="AlphaFoldDB" id="A0A8C4NNQ6"/>
<evidence type="ECO:0000256" key="3">
    <source>
        <dbReference type="ARBA" id="ARBA00022753"/>
    </source>
</evidence>
<dbReference type="Gene3D" id="3.30.1520.10">
    <property type="entry name" value="Phox-like domain"/>
    <property type="match status" value="1"/>
</dbReference>
<dbReference type="Ensembl" id="ENSEBUT00000007150.1">
    <property type="protein sequence ID" value="ENSEBUP00000006689.1"/>
    <property type="gene ID" value="ENSEBUG00000004412.1"/>
</dbReference>
<dbReference type="GO" id="GO:0031901">
    <property type="term" value="C:early endosome membrane"/>
    <property type="evidence" value="ECO:0007669"/>
    <property type="project" value="UniProtKB-SubCell"/>
</dbReference>
<dbReference type="Pfam" id="PF00787">
    <property type="entry name" value="PX"/>
    <property type="match status" value="1"/>
</dbReference>
<reference evidence="8" key="2">
    <citation type="submission" date="2025-09" db="UniProtKB">
        <authorList>
            <consortium name="Ensembl"/>
        </authorList>
    </citation>
    <scope>IDENTIFICATION</scope>
</reference>
<keyword evidence="6" id="KW-0472">Membrane</keyword>
<organism evidence="8 9">
    <name type="scientific">Eptatretus burgeri</name>
    <name type="common">Inshore hagfish</name>
    <dbReference type="NCBI Taxonomy" id="7764"/>
    <lineage>
        <taxon>Eukaryota</taxon>
        <taxon>Metazoa</taxon>
        <taxon>Chordata</taxon>
        <taxon>Craniata</taxon>
        <taxon>Vertebrata</taxon>
        <taxon>Cyclostomata</taxon>
        <taxon>Myxini</taxon>
        <taxon>Myxiniformes</taxon>
        <taxon>Myxinidae</taxon>
        <taxon>Eptatretinae</taxon>
        <taxon>Eptatretus</taxon>
    </lineage>
</organism>
<dbReference type="Proteomes" id="UP000694388">
    <property type="component" value="Unplaced"/>
</dbReference>
<evidence type="ECO:0000256" key="1">
    <source>
        <dbReference type="ARBA" id="ARBA00004469"/>
    </source>
</evidence>
<evidence type="ECO:0000256" key="6">
    <source>
        <dbReference type="ARBA" id="ARBA00023136"/>
    </source>
</evidence>
<evidence type="ECO:0000256" key="2">
    <source>
        <dbReference type="ARBA" id="ARBA00022448"/>
    </source>
</evidence>
<dbReference type="PANTHER" id="PTHR20939">
    <property type="entry name" value="SORTING NEXIN 20, 21"/>
    <property type="match status" value="1"/>
</dbReference>
<dbReference type="PROSITE" id="PS50195">
    <property type="entry name" value="PX"/>
    <property type="match status" value="1"/>
</dbReference>